<dbReference type="InterPro" id="IPR007867">
    <property type="entry name" value="GMC_OxRtase_C"/>
</dbReference>
<evidence type="ECO:0000256" key="3">
    <source>
        <dbReference type="SAM" id="SignalP"/>
    </source>
</evidence>
<comment type="similarity">
    <text evidence="1">Belongs to the GMC oxidoreductase family.</text>
</comment>
<feature type="chain" id="PRO_5004084840" evidence="3">
    <location>
        <begin position="21"/>
        <end position="653"/>
    </location>
</feature>
<dbReference type="PANTHER" id="PTHR11552">
    <property type="entry name" value="GLUCOSE-METHANOL-CHOLINE GMC OXIDOREDUCTASE"/>
    <property type="match status" value="1"/>
</dbReference>
<evidence type="ECO:0000259" key="4">
    <source>
        <dbReference type="PROSITE" id="PS00624"/>
    </source>
</evidence>
<dbReference type="AlphaFoldDB" id="M7SFR4"/>
<dbReference type="KEGG" id="ela:UCREL1_9988"/>
<dbReference type="HOGENOM" id="CLU_002865_4_1_1"/>
<dbReference type="InterPro" id="IPR000172">
    <property type="entry name" value="GMC_OxRdtase_N"/>
</dbReference>
<evidence type="ECO:0000313" key="6">
    <source>
        <dbReference type="Proteomes" id="UP000012174"/>
    </source>
</evidence>
<keyword evidence="2" id="KW-0285">Flavoprotein</keyword>
<dbReference type="OrthoDB" id="269227at2759"/>
<dbReference type="EMBL" id="KB707287">
    <property type="protein sequence ID" value="EMR63073.1"/>
    <property type="molecule type" value="Genomic_DNA"/>
</dbReference>
<dbReference type="Proteomes" id="UP000012174">
    <property type="component" value="Unassembled WGS sequence"/>
</dbReference>
<dbReference type="InterPro" id="IPR036188">
    <property type="entry name" value="FAD/NAD-bd_sf"/>
</dbReference>
<gene>
    <name evidence="5" type="ORF">UCREL1_9988</name>
</gene>
<dbReference type="GO" id="GO:0016614">
    <property type="term" value="F:oxidoreductase activity, acting on CH-OH group of donors"/>
    <property type="evidence" value="ECO:0007669"/>
    <property type="project" value="InterPro"/>
</dbReference>
<dbReference type="GO" id="GO:0050660">
    <property type="term" value="F:flavin adenine dinucleotide binding"/>
    <property type="evidence" value="ECO:0007669"/>
    <property type="project" value="InterPro"/>
</dbReference>
<keyword evidence="2" id="KW-0274">FAD</keyword>
<sequence>MRSTSLTLASLLACASSVLSLPQTGNPVYARQNETDTFDYIVIGSGPGGGPLAVNLAEAGYTVLLLEAGQNHTSKISQEIPAFFGEAQWDEEQGWWFYTKNYGNETEAAKSSKMVWEKPDGEYWIGVDPPEGSKQLGIWYPRAGTLGGCDTHNGGLTVRPSDWDWDNIADITGDESWHHDELLKYFEHLERNLFLDESAKGHGFSGYQPVGIGDKSLMEQEPQILAVTQGSAAALGYSDRSLSTDFDVLATKDINEDIPDRDFQNDVYQISFKKDERGRRYSAGSRVNEGVAKGLPLTVRFDSLVTKVQIDDDLVAKGVEYLEGEKLYRADPRAKGAAKNNTGVPRTAYARREIIVSGGTFNTPQILMLSGIGAADELAEHNIPVVVDLPGVGKNLRDHYEIPVIHEFQNNFTFWDNCTGALEVNECYKEWEEKGTGPWSTLGFYQFVLYTSSVAPRGERDLILYGSADGILGHLPPYVNYTELMNKTNVYTYTVSESHPRNRAGAVKLLSADPQDVPEINFEYFVDGGDEDIQGLVDGIELSREIFASVPGYGVATGEAYPGAAVSTQEQLKEFVRAEAYGHHAAGTAVIGADDDPLAVLDSRFRVRGVKGLRVVDMSIFPTVPGTFPLISIFMMSEKASAAILEDAKGSQA</sequence>
<protein>
    <submittedName>
        <fullName evidence="5">Putative choline dehydrogenase protein</fullName>
    </submittedName>
</protein>
<keyword evidence="3" id="KW-0732">Signal</keyword>
<dbReference type="Gene3D" id="3.50.50.60">
    <property type="entry name" value="FAD/NAD(P)-binding domain"/>
    <property type="match status" value="1"/>
</dbReference>
<feature type="signal peptide" evidence="3">
    <location>
        <begin position="1"/>
        <end position="20"/>
    </location>
</feature>
<evidence type="ECO:0000256" key="1">
    <source>
        <dbReference type="ARBA" id="ARBA00010790"/>
    </source>
</evidence>
<dbReference type="SUPFAM" id="SSF51905">
    <property type="entry name" value="FAD/NAD(P)-binding domain"/>
    <property type="match status" value="1"/>
</dbReference>
<feature type="domain" description="Glucose-methanol-choline oxidoreductase N-terminal" evidence="4">
    <location>
        <begin position="359"/>
        <end position="373"/>
    </location>
</feature>
<dbReference type="PANTHER" id="PTHR11552:SF100">
    <property type="entry name" value="DEHYDROGENASE, PUTATIVE (AFU_ORTHOLOGUE AFUA_5G00630)-RELATED"/>
    <property type="match status" value="1"/>
</dbReference>
<accession>M7SFR4</accession>
<proteinExistence type="inferred from homology"/>
<reference evidence="6" key="1">
    <citation type="journal article" date="2013" name="Genome Announc.">
        <title>Draft genome sequence of the grapevine dieback fungus Eutypa lata UCR-EL1.</title>
        <authorList>
            <person name="Blanco-Ulate B."/>
            <person name="Rolshausen P.E."/>
            <person name="Cantu D."/>
        </authorList>
    </citation>
    <scope>NUCLEOTIDE SEQUENCE [LARGE SCALE GENOMIC DNA]</scope>
    <source>
        <strain evidence="6">UCR-EL1</strain>
    </source>
</reference>
<organism evidence="5 6">
    <name type="scientific">Eutypa lata (strain UCR-EL1)</name>
    <name type="common">Grapevine dieback disease fungus</name>
    <name type="synonym">Eutypa armeniacae</name>
    <dbReference type="NCBI Taxonomy" id="1287681"/>
    <lineage>
        <taxon>Eukaryota</taxon>
        <taxon>Fungi</taxon>
        <taxon>Dikarya</taxon>
        <taxon>Ascomycota</taxon>
        <taxon>Pezizomycotina</taxon>
        <taxon>Sordariomycetes</taxon>
        <taxon>Xylariomycetidae</taxon>
        <taxon>Xylariales</taxon>
        <taxon>Diatrypaceae</taxon>
        <taxon>Eutypa</taxon>
    </lineage>
</organism>
<dbReference type="SUPFAM" id="SSF54373">
    <property type="entry name" value="FAD-linked reductases, C-terminal domain"/>
    <property type="match status" value="1"/>
</dbReference>
<evidence type="ECO:0000313" key="5">
    <source>
        <dbReference type="EMBL" id="EMR63073.1"/>
    </source>
</evidence>
<feature type="binding site" evidence="2">
    <location>
        <position position="305"/>
    </location>
    <ligand>
        <name>FAD</name>
        <dbReference type="ChEBI" id="CHEBI:57692"/>
    </ligand>
</feature>
<dbReference type="Pfam" id="PF05199">
    <property type="entry name" value="GMC_oxred_C"/>
    <property type="match status" value="1"/>
</dbReference>
<dbReference type="OMA" id="WDWDNIA"/>
<dbReference type="eggNOG" id="KOG1238">
    <property type="taxonomic scope" value="Eukaryota"/>
</dbReference>
<dbReference type="PIRSF" id="PIRSF000137">
    <property type="entry name" value="Alcohol_oxidase"/>
    <property type="match status" value="1"/>
</dbReference>
<dbReference type="Gene3D" id="3.30.560.10">
    <property type="entry name" value="Glucose Oxidase, domain 3"/>
    <property type="match status" value="1"/>
</dbReference>
<dbReference type="InterPro" id="IPR012132">
    <property type="entry name" value="GMC_OxRdtase"/>
</dbReference>
<dbReference type="Pfam" id="PF00732">
    <property type="entry name" value="GMC_oxred_N"/>
    <property type="match status" value="1"/>
</dbReference>
<name>M7SFR4_EUTLA</name>
<keyword evidence="6" id="KW-1185">Reference proteome</keyword>
<comment type="cofactor">
    <cofactor evidence="2">
        <name>FAD</name>
        <dbReference type="ChEBI" id="CHEBI:57692"/>
    </cofactor>
</comment>
<evidence type="ECO:0000256" key="2">
    <source>
        <dbReference type="PIRSR" id="PIRSR000137-2"/>
    </source>
</evidence>
<dbReference type="STRING" id="1287681.M7SFR4"/>
<dbReference type="PROSITE" id="PS00624">
    <property type="entry name" value="GMC_OXRED_2"/>
    <property type="match status" value="1"/>
</dbReference>
<dbReference type="PRINTS" id="PR00411">
    <property type="entry name" value="PNDRDTASEI"/>
</dbReference>